<organism evidence="1 2">
    <name type="scientific">Comamonas avium</name>
    <dbReference type="NCBI Taxonomy" id="2762231"/>
    <lineage>
        <taxon>Bacteria</taxon>
        <taxon>Pseudomonadati</taxon>
        <taxon>Pseudomonadota</taxon>
        <taxon>Betaproteobacteria</taxon>
        <taxon>Burkholderiales</taxon>
        <taxon>Comamonadaceae</taxon>
        <taxon>Comamonas</taxon>
    </lineage>
</organism>
<proteinExistence type="predicted"/>
<accession>A0ABR8S860</accession>
<dbReference type="EMBL" id="JACSQK010000002">
    <property type="protein sequence ID" value="MBD7959660.1"/>
    <property type="molecule type" value="Genomic_DNA"/>
</dbReference>
<protein>
    <submittedName>
        <fullName evidence="1">Uncharacterized protein</fullName>
    </submittedName>
</protein>
<dbReference type="RefSeq" id="WP_191722070.1">
    <property type="nucleotide sequence ID" value="NZ_JACSQK010000002.1"/>
</dbReference>
<comment type="caution">
    <text evidence="1">The sequence shown here is derived from an EMBL/GenBank/DDBJ whole genome shotgun (WGS) entry which is preliminary data.</text>
</comment>
<gene>
    <name evidence="1" type="ORF">H9646_04125</name>
</gene>
<reference evidence="1 2" key="1">
    <citation type="submission" date="2020-08" db="EMBL/GenBank/DDBJ databases">
        <title>A Genomic Blueprint of the Chicken Gut Microbiome.</title>
        <authorList>
            <person name="Gilroy R."/>
            <person name="Ravi A."/>
            <person name="Getino M."/>
            <person name="Pursley I."/>
            <person name="Horton D.L."/>
            <person name="Alikhan N.-F."/>
            <person name="Baker D."/>
            <person name="Gharbi K."/>
            <person name="Hall N."/>
            <person name="Watson M."/>
            <person name="Adriaenssens E.M."/>
            <person name="Foster-Nyarko E."/>
            <person name="Jarju S."/>
            <person name="Secka A."/>
            <person name="Antonio M."/>
            <person name="Oren A."/>
            <person name="Chaudhuri R."/>
            <person name="La Ragione R.M."/>
            <person name="Hildebrand F."/>
            <person name="Pallen M.J."/>
        </authorList>
    </citation>
    <scope>NUCLEOTIDE SEQUENCE [LARGE SCALE GENOMIC DNA]</scope>
    <source>
        <strain evidence="1 2">Sa2CVA6</strain>
    </source>
</reference>
<name>A0ABR8S860_9BURK</name>
<sequence>MSRGLRSLFESSTFVLALGVVVLLSGMGYGTYTAHNKPEVHVQVMEPIPGPADAAQATKP</sequence>
<evidence type="ECO:0000313" key="2">
    <source>
        <dbReference type="Proteomes" id="UP000634919"/>
    </source>
</evidence>
<keyword evidence="2" id="KW-1185">Reference proteome</keyword>
<evidence type="ECO:0000313" key="1">
    <source>
        <dbReference type="EMBL" id="MBD7959660.1"/>
    </source>
</evidence>
<dbReference type="Proteomes" id="UP000634919">
    <property type="component" value="Unassembled WGS sequence"/>
</dbReference>